<dbReference type="AlphaFoldDB" id="A0A0R0BSQ8"/>
<gene>
    <name evidence="4" type="ORF">ABB25_01960</name>
</gene>
<evidence type="ECO:0000256" key="1">
    <source>
        <dbReference type="ARBA" id="ARBA00006525"/>
    </source>
</evidence>
<dbReference type="PATRIC" id="fig|266128.3.peg.2040"/>
<reference evidence="4 5" key="1">
    <citation type="submission" date="2015-05" db="EMBL/GenBank/DDBJ databases">
        <title>Genome sequencing and analysis of members of genus Stenotrophomonas.</title>
        <authorList>
            <person name="Patil P.P."/>
            <person name="Midha S."/>
            <person name="Patil P.B."/>
        </authorList>
    </citation>
    <scope>NUCLEOTIDE SEQUENCE [LARGE SCALE GENOMIC DNA]</scope>
    <source>
        <strain evidence="4 5">DSM 17805</strain>
    </source>
</reference>
<dbReference type="NCBIfam" id="TIGR00732">
    <property type="entry name" value="dprA"/>
    <property type="match status" value="1"/>
</dbReference>
<dbReference type="GO" id="GO:0009294">
    <property type="term" value="P:DNA-mediated transformation"/>
    <property type="evidence" value="ECO:0007669"/>
    <property type="project" value="InterPro"/>
</dbReference>
<proteinExistence type="inferred from homology"/>
<dbReference type="PANTHER" id="PTHR43022">
    <property type="entry name" value="PROTEIN SMF"/>
    <property type="match status" value="1"/>
</dbReference>
<dbReference type="InterPro" id="IPR057666">
    <property type="entry name" value="DrpA_SLOG"/>
</dbReference>
<organism evidence="4 5">
    <name type="scientific">Stenotrophomonas koreensis</name>
    <dbReference type="NCBI Taxonomy" id="266128"/>
    <lineage>
        <taxon>Bacteria</taxon>
        <taxon>Pseudomonadati</taxon>
        <taxon>Pseudomonadota</taxon>
        <taxon>Gammaproteobacteria</taxon>
        <taxon>Lysobacterales</taxon>
        <taxon>Lysobacteraceae</taxon>
        <taxon>Stenotrophomonas</taxon>
    </lineage>
</organism>
<protein>
    <submittedName>
        <fullName evidence="4">Uncharacterized protein</fullName>
    </submittedName>
</protein>
<dbReference type="InterPro" id="IPR003488">
    <property type="entry name" value="DprA"/>
</dbReference>
<sequence>MNLPIHATDPTTALLTLVLAGGRLAPRRQLLLQSGSAQAALIAGPAQWRAAGLDRRQCQQLLNPDPAALARAQSWLAGSGNHHLLGLDDPAYPALLAHAPEPPLALFIDGDPALLWQPMVAVVGSRNASPSGQALAGRLAGELAACQLCVASGLAAGIDAAAHRASLLAGSPGVAVIGTGPDQSYPAGHVGLQAELAQSGAVVSEYPPGTPPRAGHFPARNRILAGLSLAVVVVEAALRSGAMITARLGAEAGREVFAVPGSPLNPLSRGCNRLLRDGAGLLESIDDLLPALPALARLLAESRPRQLPGTAQPPPFPLAGHAPQVQDQRRLWQALDDIAVDLDELAHRTGLTVARLSAILLDLELAGWALQTHGRWQRSPKPPSTTASFDAG</sequence>
<dbReference type="OrthoDB" id="9785707at2"/>
<evidence type="ECO:0000259" key="2">
    <source>
        <dbReference type="Pfam" id="PF02481"/>
    </source>
</evidence>
<dbReference type="InterPro" id="IPR036388">
    <property type="entry name" value="WH-like_DNA-bd_sf"/>
</dbReference>
<dbReference type="EMBL" id="LDJH01000005">
    <property type="protein sequence ID" value="KRG60057.1"/>
    <property type="molecule type" value="Genomic_DNA"/>
</dbReference>
<evidence type="ECO:0000313" key="4">
    <source>
        <dbReference type="EMBL" id="KRG60057.1"/>
    </source>
</evidence>
<dbReference type="Gene3D" id="1.10.10.10">
    <property type="entry name" value="Winged helix-like DNA-binding domain superfamily/Winged helix DNA-binding domain"/>
    <property type="match status" value="1"/>
</dbReference>
<dbReference type="Pfam" id="PF17782">
    <property type="entry name" value="WHD_DprA"/>
    <property type="match status" value="1"/>
</dbReference>
<dbReference type="Pfam" id="PF02481">
    <property type="entry name" value="DNA_processg_A"/>
    <property type="match status" value="1"/>
</dbReference>
<evidence type="ECO:0000313" key="5">
    <source>
        <dbReference type="Proteomes" id="UP000051254"/>
    </source>
</evidence>
<evidence type="ECO:0000259" key="3">
    <source>
        <dbReference type="Pfam" id="PF17782"/>
    </source>
</evidence>
<name>A0A0R0BSQ8_9GAMM</name>
<keyword evidence="5" id="KW-1185">Reference proteome</keyword>
<comment type="caution">
    <text evidence="4">The sequence shown here is derived from an EMBL/GenBank/DDBJ whole genome shotgun (WGS) entry which is preliminary data.</text>
</comment>
<dbReference type="Proteomes" id="UP000051254">
    <property type="component" value="Unassembled WGS sequence"/>
</dbReference>
<dbReference type="Gene3D" id="3.40.50.450">
    <property type="match status" value="1"/>
</dbReference>
<accession>A0A0R0BSQ8</accession>
<feature type="domain" description="DprA winged helix" evidence="3">
    <location>
        <begin position="322"/>
        <end position="374"/>
    </location>
</feature>
<dbReference type="RefSeq" id="WP_057662980.1">
    <property type="nucleotide sequence ID" value="NZ_LDJH01000005.1"/>
</dbReference>
<dbReference type="PANTHER" id="PTHR43022:SF1">
    <property type="entry name" value="PROTEIN SMF"/>
    <property type="match status" value="1"/>
</dbReference>
<dbReference type="STRING" id="266128.ABB25_01960"/>
<feature type="domain" description="Smf/DprA SLOG" evidence="2">
    <location>
        <begin position="85"/>
        <end position="291"/>
    </location>
</feature>
<dbReference type="SUPFAM" id="SSF102405">
    <property type="entry name" value="MCP/YpsA-like"/>
    <property type="match status" value="1"/>
</dbReference>
<comment type="similarity">
    <text evidence="1">Belongs to the DprA/Smf family.</text>
</comment>
<dbReference type="InterPro" id="IPR041614">
    <property type="entry name" value="DprA_WH"/>
</dbReference>